<sequence length="510" mass="58578">MFFAKKTPKVTAYLFSFITGCIGVFSYSPFDYWGLAYLSAFGLIWAVTYQNRKIALWATFFWSIGYFCSGVNWVSISMMQFGGVPIVISYLAVVLLAIYLALYNLLFCWISQYFRFNNPFVLASIFTFTEYLRGVIFTGFPWLQFGYTHIDSPFYGLAPIFGVEGLTFFVIVISGYLVQLFCKFAKSSDHLTASFYHIMLPLCSMLIVGFGSQYLHWVTADNNKTTKISLVQPNIEQKIKWNPYYFNQHIQTYQRLITPLLDKTDIIILPESAFPAMETQIKPLLQQLQQTTTQRNNTFIIGTLNNTDTNLYNSAIVLNAQQPYSHSKIERYNKHHLVPFGEYVPFGNLLNWLRDIFILPINLSQGDFIQKPLKTKNTTFNMAICYEVIFGHQIQQNQRIHNADYLLTISNDAWFGNSIGPWQHLQIARMRALELGKPLARATNTGITVFVDHLGNIIKQAPQFEEATLSTSLHSTKGTTPFTSWGYWLIYGLSLLCFSIDIIRHKGQNR</sequence>
<evidence type="ECO:0000256" key="8">
    <source>
        <dbReference type="ARBA" id="ARBA00023315"/>
    </source>
</evidence>
<dbReference type="SUPFAM" id="SSF56317">
    <property type="entry name" value="Carbon-nitrogen hydrolase"/>
    <property type="match status" value="1"/>
</dbReference>
<keyword evidence="15" id="KW-1185">Reference proteome</keyword>
<keyword evidence="4 9" id="KW-0808">Transferase</keyword>
<feature type="transmembrane region" description="Helical" evidence="9">
    <location>
        <begin position="34"/>
        <end position="49"/>
    </location>
</feature>
<evidence type="ECO:0000259" key="10">
    <source>
        <dbReference type="PROSITE" id="PS50263"/>
    </source>
</evidence>
<proteinExistence type="inferred from homology"/>
<feature type="transmembrane region" description="Helical" evidence="9">
    <location>
        <begin position="194"/>
        <end position="217"/>
    </location>
</feature>
<dbReference type="InterPro" id="IPR004563">
    <property type="entry name" value="Apolipo_AcylTrfase"/>
</dbReference>
<evidence type="ECO:0000313" key="14">
    <source>
        <dbReference type="Proteomes" id="UP000198883"/>
    </source>
</evidence>
<feature type="transmembrane region" description="Helical" evidence="9">
    <location>
        <begin position="88"/>
        <end position="108"/>
    </location>
</feature>
<name>A0A1H7XXU1_9PAST</name>
<dbReference type="NCBIfam" id="TIGR00546">
    <property type="entry name" value="lnt"/>
    <property type="match status" value="1"/>
</dbReference>
<dbReference type="STRING" id="97481.SAMN05444853_11510"/>
<evidence type="ECO:0000256" key="4">
    <source>
        <dbReference type="ARBA" id="ARBA00022679"/>
    </source>
</evidence>
<dbReference type="UniPathway" id="UPA00666"/>
<dbReference type="Proteomes" id="UP000198883">
    <property type="component" value="Unassembled WGS sequence"/>
</dbReference>
<evidence type="ECO:0000256" key="6">
    <source>
        <dbReference type="ARBA" id="ARBA00022989"/>
    </source>
</evidence>
<dbReference type="RefSeq" id="WP_090922118.1">
    <property type="nucleotide sequence ID" value="NZ_CP016180.1"/>
</dbReference>
<dbReference type="GO" id="GO:0005886">
    <property type="term" value="C:plasma membrane"/>
    <property type="evidence" value="ECO:0007669"/>
    <property type="project" value="UniProtKB-SubCell"/>
</dbReference>
<evidence type="ECO:0000313" key="15">
    <source>
        <dbReference type="Proteomes" id="UP001224812"/>
    </source>
</evidence>
<dbReference type="OrthoDB" id="9804277at2"/>
<evidence type="ECO:0000256" key="2">
    <source>
        <dbReference type="ARBA" id="ARBA00010065"/>
    </source>
</evidence>
<dbReference type="Proteomes" id="UP001224812">
    <property type="component" value="Unassembled WGS sequence"/>
</dbReference>
<reference evidence="13" key="2">
    <citation type="submission" date="2016-10" db="EMBL/GenBank/DDBJ databases">
        <authorList>
            <person name="de Groot N.N."/>
        </authorList>
    </citation>
    <scope>NUCLEOTIDE SEQUENCE [LARGE SCALE GENOMIC DNA]</scope>
    <source>
        <strain evidence="13">DSM 24204</strain>
    </source>
</reference>
<keyword evidence="6 9" id="KW-1133">Transmembrane helix</keyword>
<dbReference type="EC" id="2.3.1.269" evidence="9"/>
<dbReference type="Proteomes" id="UP001231736">
    <property type="component" value="Unassembled WGS sequence"/>
</dbReference>
<evidence type="ECO:0000313" key="11">
    <source>
        <dbReference type="EMBL" id="MDP8085717.1"/>
    </source>
</evidence>
<comment type="pathway">
    <text evidence="9">Protein modification; lipoprotein biosynthesis (N-acyl transfer).</text>
</comment>
<evidence type="ECO:0000256" key="5">
    <source>
        <dbReference type="ARBA" id="ARBA00022692"/>
    </source>
</evidence>
<keyword evidence="13" id="KW-0449">Lipoprotein</keyword>
<dbReference type="GeneID" id="83543651"/>
<dbReference type="PANTHER" id="PTHR38686:SF1">
    <property type="entry name" value="APOLIPOPROTEIN N-ACYLTRANSFERASE"/>
    <property type="match status" value="1"/>
</dbReference>
<dbReference type="InterPro" id="IPR003010">
    <property type="entry name" value="C-N_Hydrolase"/>
</dbReference>
<organism evidence="13 14">
    <name type="scientific">Phocoenobacter skyensis</name>
    <dbReference type="NCBI Taxonomy" id="97481"/>
    <lineage>
        <taxon>Bacteria</taxon>
        <taxon>Pseudomonadati</taxon>
        <taxon>Pseudomonadota</taxon>
        <taxon>Gammaproteobacteria</taxon>
        <taxon>Pasteurellales</taxon>
        <taxon>Pasteurellaceae</taxon>
        <taxon>Phocoenobacter</taxon>
    </lineage>
</organism>
<dbReference type="PROSITE" id="PS50263">
    <property type="entry name" value="CN_HYDROLASE"/>
    <property type="match status" value="1"/>
</dbReference>
<evidence type="ECO:0000256" key="9">
    <source>
        <dbReference type="HAMAP-Rule" id="MF_01148"/>
    </source>
</evidence>
<dbReference type="InterPro" id="IPR036526">
    <property type="entry name" value="C-N_Hydrolase_sf"/>
</dbReference>
<dbReference type="PANTHER" id="PTHR38686">
    <property type="entry name" value="APOLIPOPROTEIN N-ACYLTRANSFERASE"/>
    <property type="match status" value="1"/>
</dbReference>
<comment type="similarity">
    <text evidence="2 9">Belongs to the CN hydrolase family. Apolipoprotein N-acyltransferase subfamily.</text>
</comment>
<dbReference type="CDD" id="cd07571">
    <property type="entry name" value="ALP_N-acyl_transferase"/>
    <property type="match status" value="1"/>
</dbReference>
<feature type="domain" description="CN hydrolase" evidence="10">
    <location>
        <begin position="231"/>
        <end position="475"/>
    </location>
</feature>
<reference evidence="14" key="1">
    <citation type="submission" date="2016-10" db="EMBL/GenBank/DDBJ databases">
        <authorList>
            <person name="Varghese N."/>
            <person name="Submissions S."/>
        </authorList>
    </citation>
    <scope>NUCLEOTIDE SEQUENCE [LARGE SCALE GENOMIC DNA]</scope>
    <source>
        <strain evidence="14">DSM 24204</strain>
    </source>
</reference>
<dbReference type="Pfam" id="PF20154">
    <property type="entry name" value="LNT_N"/>
    <property type="match status" value="1"/>
</dbReference>
<evidence type="ECO:0000256" key="7">
    <source>
        <dbReference type="ARBA" id="ARBA00023136"/>
    </source>
</evidence>
<dbReference type="GO" id="GO:0016410">
    <property type="term" value="F:N-acyltransferase activity"/>
    <property type="evidence" value="ECO:0007669"/>
    <property type="project" value="UniProtKB-UniRule"/>
</dbReference>
<keyword evidence="8 9" id="KW-0012">Acyltransferase</keyword>
<dbReference type="InterPro" id="IPR045378">
    <property type="entry name" value="LNT_N"/>
</dbReference>
<dbReference type="GO" id="GO:0042158">
    <property type="term" value="P:lipoprotein biosynthetic process"/>
    <property type="evidence" value="ECO:0007669"/>
    <property type="project" value="UniProtKB-UniRule"/>
</dbReference>
<dbReference type="AlphaFoldDB" id="A0A1H7XXU1"/>
<comment type="subcellular location">
    <subcellularLocation>
        <location evidence="1 9">Cell membrane</location>
        <topology evidence="1 9">Multi-pass membrane protein</topology>
    </subcellularLocation>
</comment>
<feature type="transmembrane region" description="Helical" evidence="9">
    <location>
        <begin position="12"/>
        <end position="28"/>
    </location>
</feature>
<protein>
    <recommendedName>
        <fullName evidence="9">Apolipoprotein N-acyltransferase</fullName>
        <shortName evidence="9">ALP N-acyltransferase</shortName>
        <ecNumber evidence="9">2.3.1.269</ecNumber>
    </recommendedName>
</protein>
<feature type="transmembrane region" description="Helical" evidence="9">
    <location>
        <begin position="154"/>
        <end position="182"/>
    </location>
</feature>
<reference evidence="11 15" key="3">
    <citation type="journal article" date="2023" name="Front. Microbiol.">
        <title>Phylogeography and host specificity of Pasteurellaceae pathogenic to sea-farmed fish in the north-east Atlantic.</title>
        <authorList>
            <person name="Gulla S."/>
            <person name="Colquhoun D.J."/>
            <person name="Olsen A.B."/>
            <person name="Spilsberg B."/>
            <person name="Lagesen K."/>
            <person name="Aakesson C.P."/>
            <person name="Strom S."/>
            <person name="Manji F."/>
            <person name="Birkbeck T.H."/>
            <person name="Nilsen H.K."/>
        </authorList>
    </citation>
    <scope>NUCLEOTIDE SEQUENCE [LARGE SCALE GENOMIC DNA]</scope>
    <source>
        <strain evidence="11 15">VIO11850</strain>
    </source>
</reference>
<dbReference type="PROSITE" id="PS51257">
    <property type="entry name" value="PROKAR_LIPOPROTEIN"/>
    <property type="match status" value="1"/>
</dbReference>
<dbReference type="EMBL" id="FOBN01000015">
    <property type="protein sequence ID" value="SEM38533.1"/>
    <property type="molecule type" value="Genomic_DNA"/>
</dbReference>
<keyword evidence="3 9" id="KW-1003">Cell membrane</keyword>
<comment type="catalytic activity">
    <reaction evidence="9">
        <text>N-terminal S-1,2-diacyl-sn-glyceryl-L-cysteinyl-[lipoprotein] + a glycerophospholipid = N-acyl-S-1,2-diacyl-sn-glyceryl-L-cysteinyl-[lipoprotein] + a 2-acyl-sn-glycero-3-phospholipid + H(+)</text>
        <dbReference type="Rhea" id="RHEA:48228"/>
        <dbReference type="Rhea" id="RHEA-COMP:14681"/>
        <dbReference type="Rhea" id="RHEA-COMP:14684"/>
        <dbReference type="ChEBI" id="CHEBI:15378"/>
        <dbReference type="ChEBI" id="CHEBI:136912"/>
        <dbReference type="ChEBI" id="CHEBI:140656"/>
        <dbReference type="ChEBI" id="CHEBI:140657"/>
        <dbReference type="ChEBI" id="CHEBI:140660"/>
        <dbReference type="EC" id="2.3.1.269"/>
    </reaction>
</comment>
<dbReference type="EMBL" id="JASAYT010000016">
    <property type="protein sequence ID" value="MDP8174975.1"/>
    <property type="molecule type" value="Genomic_DNA"/>
</dbReference>
<keyword evidence="5 9" id="KW-0812">Transmembrane</keyword>
<evidence type="ECO:0000256" key="1">
    <source>
        <dbReference type="ARBA" id="ARBA00004651"/>
    </source>
</evidence>
<dbReference type="Gene3D" id="3.60.110.10">
    <property type="entry name" value="Carbon-nitrogen hydrolase"/>
    <property type="match status" value="1"/>
</dbReference>
<evidence type="ECO:0000313" key="13">
    <source>
        <dbReference type="EMBL" id="SEM38533.1"/>
    </source>
</evidence>
<dbReference type="HAMAP" id="MF_01148">
    <property type="entry name" value="Lnt"/>
    <property type="match status" value="1"/>
</dbReference>
<accession>A0A1H7XXU1</accession>
<comment type="function">
    <text evidence="9">Catalyzes the phospholipid dependent N-acylation of the N-terminal cysteine of apolipoprotein, the last step in lipoprotein maturation.</text>
</comment>
<gene>
    <name evidence="9 11" type="primary">lnt</name>
    <name evidence="11" type="ORF">QJT92_07280</name>
    <name evidence="12" type="ORF">QJU97_05850</name>
    <name evidence="13" type="ORF">SAMN05444853_11510</name>
</gene>
<evidence type="ECO:0000256" key="3">
    <source>
        <dbReference type="ARBA" id="ARBA00022475"/>
    </source>
</evidence>
<reference evidence="12" key="4">
    <citation type="journal article" date="2023" name="Front. Microbiol.">
        <title>Phylogeography and host specificity of Pasteurellaceae pathogenic to sea-farmed fish in the north-east Atlantic.</title>
        <authorList>
            <person name="Gulla S."/>
            <person name="Colquhoun D.J."/>
            <person name="Olsen A.B."/>
            <person name="Spilsberg B."/>
            <person name="Lagesen K."/>
            <person name="Aakesson C.P."/>
            <person name="Strom S."/>
            <person name="Manji F."/>
            <person name="Birkbeck T.H."/>
            <person name="Nilsen H.K."/>
        </authorList>
    </citation>
    <scope>NUCLEOTIDE SEQUENCE</scope>
    <source>
        <strain evidence="12">98B1</strain>
    </source>
</reference>
<feature type="transmembrane region" description="Helical" evidence="9">
    <location>
        <begin position="56"/>
        <end position="76"/>
    </location>
</feature>
<keyword evidence="7 9" id="KW-0472">Membrane</keyword>
<dbReference type="Pfam" id="PF00795">
    <property type="entry name" value="CN_hydrolase"/>
    <property type="match status" value="1"/>
</dbReference>
<evidence type="ECO:0000313" key="12">
    <source>
        <dbReference type="EMBL" id="MDP8174975.1"/>
    </source>
</evidence>
<dbReference type="EMBL" id="JASAVS010000015">
    <property type="protein sequence ID" value="MDP8085717.1"/>
    <property type="molecule type" value="Genomic_DNA"/>
</dbReference>
<feature type="transmembrane region" description="Helical" evidence="9">
    <location>
        <begin position="120"/>
        <end position="142"/>
    </location>
</feature>